<protein>
    <submittedName>
        <fullName evidence="1">Uncharacterized protein</fullName>
    </submittedName>
</protein>
<organism evidence="1 2">
    <name type="scientific">Ensete ventricosum</name>
    <name type="common">Abyssinian banana</name>
    <name type="synonym">Musa ensete</name>
    <dbReference type="NCBI Taxonomy" id="4639"/>
    <lineage>
        <taxon>Eukaryota</taxon>
        <taxon>Viridiplantae</taxon>
        <taxon>Streptophyta</taxon>
        <taxon>Embryophyta</taxon>
        <taxon>Tracheophyta</taxon>
        <taxon>Spermatophyta</taxon>
        <taxon>Magnoliopsida</taxon>
        <taxon>Liliopsida</taxon>
        <taxon>Zingiberales</taxon>
        <taxon>Musaceae</taxon>
        <taxon>Ensete</taxon>
    </lineage>
</organism>
<evidence type="ECO:0000313" key="2">
    <source>
        <dbReference type="Proteomes" id="UP000287651"/>
    </source>
</evidence>
<accession>A0A426YGQ1</accession>
<evidence type="ECO:0000313" key="1">
    <source>
        <dbReference type="EMBL" id="RRT50857.1"/>
    </source>
</evidence>
<comment type="caution">
    <text evidence="1">The sequence shown here is derived from an EMBL/GenBank/DDBJ whole genome shotgun (WGS) entry which is preliminary data.</text>
</comment>
<proteinExistence type="predicted"/>
<name>A0A426YGQ1_ENSVE</name>
<dbReference type="AlphaFoldDB" id="A0A426YGQ1"/>
<dbReference type="EMBL" id="AMZH03012531">
    <property type="protein sequence ID" value="RRT50857.1"/>
    <property type="molecule type" value="Genomic_DNA"/>
</dbReference>
<dbReference type="Proteomes" id="UP000287651">
    <property type="component" value="Unassembled WGS sequence"/>
</dbReference>
<reference evidence="1 2" key="1">
    <citation type="journal article" date="2014" name="Agronomy (Basel)">
        <title>A Draft Genome Sequence for Ensete ventricosum, the Drought-Tolerant Tree Against Hunger.</title>
        <authorList>
            <person name="Harrison J."/>
            <person name="Moore K.A."/>
            <person name="Paszkiewicz K."/>
            <person name="Jones T."/>
            <person name="Grant M."/>
            <person name="Ambacheew D."/>
            <person name="Muzemil S."/>
            <person name="Studholme D.J."/>
        </authorList>
    </citation>
    <scope>NUCLEOTIDE SEQUENCE [LARGE SCALE GENOMIC DNA]</scope>
</reference>
<gene>
    <name evidence="1" type="ORF">B296_00036420</name>
</gene>
<sequence>MQSPFSIPIWRSPPSTIPIQAVTTRRRLEQWKGGLLHRLIANVWLLLHRVLR</sequence>